<proteinExistence type="predicted"/>
<name>A0A6L3AYC4_AZOBR</name>
<dbReference type="Proteomes" id="UP000476837">
    <property type="component" value="Unassembled WGS sequence"/>
</dbReference>
<dbReference type="EMBL" id="QOKV01000010">
    <property type="protein sequence ID" value="KAA0684720.1"/>
    <property type="molecule type" value="Genomic_DNA"/>
</dbReference>
<dbReference type="RefSeq" id="WP_149165855.1">
    <property type="nucleotide sequence ID" value="NZ_QOKV01000010.1"/>
</dbReference>
<feature type="domain" description="EamA" evidence="3">
    <location>
        <begin position="145"/>
        <end position="275"/>
    </location>
</feature>
<feature type="compositionally biased region" description="Pro residues" evidence="1">
    <location>
        <begin position="284"/>
        <end position="294"/>
    </location>
</feature>
<feature type="transmembrane region" description="Helical" evidence="2">
    <location>
        <begin position="174"/>
        <end position="193"/>
    </location>
</feature>
<feature type="transmembrane region" description="Helical" evidence="2">
    <location>
        <begin position="146"/>
        <end position="167"/>
    </location>
</feature>
<comment type="caution">
    <text evidence="4">The sequence shown here is derived from an EMBL/GenBank/DDBJ whole genome shotgun (WGS) entry which is preliminary data.</text>
</comment>
<evidence type="ECO:0000256" key="2">
    <source>
        <dbReference type="SAM" id="Phobius"/>
    </source>
</evidence>
<feature type="transmembrane region" description="Helical" evidence="2">
    <location>
        <begin position="258"/>
        <end position="276"/>
    </location>
</feature>
<feature type="transmembrane region" description="Helical" evidence="2">
    <location>
        <begin position="235"/>
        <end position="252"/>
    </location>
</feature>
<evidence type="ECO:0000313" key="4">
    <source>
        <dbReference type="EMBL" id="KAA0684720.1"/>
    </source>
</evidence>
<dbReference type="GO" id="GO:0016020">
    <property type="term" value="C:membrane"/>
    <property type="evidence" value="ECO:0007669"/>
    <property type="project" value="InterPro"/>
</dbReference>
<dbReference type="Pfam" id="PF00892">
    <property type="entry name" value="EamA"/>
    <property type="match status" value="2"/>
</dbReference>
<keyword evidence="2" id="KW-0812">Transmembrane</keyword>
<dbReference type="InterPro" id="IPR037185">
    <property type="entry name" value="EmrE-like"/>
</dbReference>
<evidence type="ECO:0000313" key="5">
    <source>
        <dbReference type="Proteomes" id="UP000476837"/>
    </source>
</evidence>
<dbReference type="Gene3D" id="1.10.3730.20">
    <property type="match status" value="1"/>
</dbReference>
<feature type="transmembrane region" description="Helical" evidence="2">
    <location>
        <begin position="34"/>
        <end position="53"/>
    </location>
</feature>
<dbReference type="InterPro" id="IPR000620">
    <property type="entry name" value="EamA_dom"/>
</dbReference>
<feature type="transmembrane region" description="Helical" evidence="2">
    <location>
        <begin position="65"/>
        <end position="83"/>
    </location>
</feature>
<feature type="transmembrane region" description="Helical" evidence="2">
    <location>
        <begin position="205"/>
        <end position="228"/>
    </location>
</feature>
<accession>A0A6L3AYC4</accession>
<dbReference type="SUPFAM" id="SSF103481">
    <property type="entry name" value="Multidrug resistance efflux transporter EmrE"/>
    <property type="match status" value="2"/>
</dbReference>
<evidence type="ECO:0000256" key="1">
    <source>
        <dbReference type="SAM" id="MobiDB-lite"/>
    </source>
</evidence>
<evidence type="ECO:0000259" key="3">
    <source>
        <dbReference type="Pfam" id="PF00892"/>
    </source>
</evidence>
<feature type="region of interest" description="Disordered" evidence="1">
    <location>
        <begin position="283"/>
        <end position="321"/>
    </location>
</feature>
<dbReference type="PANTHER" id="PTHR22911">
    <property type="entry name" value="ACYL-MALONYL CONDENSING ENZYME-RELATED"/>
    <property type="match status" value="1"/>
</dbReference>
<reference evidence="4 5" key="1">
    <citation type="submission" date="2018-07" db="EMBL/GenBank/DDBJ databases">
        <title>Genome sequence of Roseomonas fauriae ATCC 49958.</title>
        <authorList>
            <person name="Sant'Anna F.H."/>
            <person name="Baldani J.I."/>
            <person name="Zilli J.E."/>
            <person name="Reis V.M."/>
            <person name="Hartmann A."/>
            <person name="Cruz L."/>
            <person name="de Souza E.M."/>
            <person name="de Oliveira Pedrosa F."/>
            <person name="Passaglia L.M.P."/>
        </authorList>
    </citation>
    <scope>NUCLEOTIDE SEQUENCE [LARGE SCALE GENOMIC DNA]</scope>
    <source>
        <strain evidence="4 5">ATCC 49958</strain>
    </source>
</reference>
<sequence length="321" mass="35106">MTKGILFAFLAFAFFAWGDALVKAIGHGLDPFEVTFFAYILPLLLSPVFMTRGDRVGDLLRWNRPWLMTVRLVFVAASTPLSVMSFRSLPFAEAFAMIFLMPSLVTLLSIVVLKEPVRWRRRLAIGAAFIGVLIVARPGFRELLPGHFAALGCAFSSAVVVITGRMIGHSEKRFTLIGTVFLSTAVASGLLMIPGFEWPTREQWILTVGFATTTFAAQALFTLAAAFAPADRVGAAQYSQILWALAIGAIFFDEWPDLLSLVGIVIVVGSGLFIFAREHAQHPDPIPDLIPEPVPGEEPEISSESLPEPRPEPGFRPPARP</sequence>
<dbReference type="PANTHER" id="PTHR22911:SF135">
    <property type="entry name" value="BLR4310 PROTEIN"/>
    <property type="match status" value="1"/>
</dbReference>
<feature type="transmembrane region" description="Helical" evidence="2">
    <location>
        <begin position="89"/>
        <end position="111"/>
    </location>
</feature>
<feature type="domain" description="EamA" evidence="3">
    <location>
        <begin position="3"/>
        <end position="136"/>
    </location>
</feature>
<protein>
    <submittedName>
        <fullName evidence="4">DMT family transporter</fullName>
    </submittedName>
</protein>
<feature type="transmembrane region" description="Helical" evidence="2">
    <location>
        <begin position="123"/>
        <end position="140"/>
    </location>
</feature>
<keyword evidence="2" id="KW-0472">Membrane</keyword>
<dbReference type="AlphaFoldDB" id="A0A6L3AYC4"/>
<keyword evidence="2" id="KW-1133">Transmembrane helix</keyword>
<gene>
    <name evidence="4" type="ORF">DS837_16955</name>
</gene>
<organism evidence="4 5">
    <name type="scientific">Azospirillum brasilense</name>
    <dbReference type="NCBI Taxonomy" id="192"/>
    <lineage>
        <taxon>Bacteria</taxon>
        <taxon>Pseudomonadati</taxon>
        <taxon>Pseudomonadota</taxon>
        <taxon>Alphaproteobacteria</taxon>
        <taxon>Rhodospirillales</taxon>
        <taxon>Azospirillaceae</taxon>
        <taxon>Azospirillum</taxon>
    </lineage>
</organism>